<gene>
    <name evidence="1" type="ORF">A2042_07935</name>
</gene>
<sequence>MKFTQERINRVSKEITSKIIGDGLIENKTGDENDLRLAIVRILTDEFRVEEVIDEEVRRIIASYSRKIPEGSREWEVLYRKHYDEQMNKRRKF</sequence>
<protein>
    <recommendedName>
        <fullName evidence="3">DUF507 domain-containing protein</fullName>
    </recommendedName>
</protein>
<dbReference type="AlphaFoldDB" id="A0A1F7RC58"/>
<evidence type="ECO:0000313" key="1">
    <source>
        <dbReference type="EMBL" id="OGL39122.1"/>
    </source>
</evidence>
<comment type="caution">
    <text evidence="1">The sequence shown here is derived from an EMBL/GenBank/DDBJ whole genome shotgun (WGS) entry which is preliminary data.</text>
</comment>
<reference evidence="1 2" key="1">
    <citation type="journal article" date="2016" name="Nat. Commun.">
        <title>Thousands of microbial genomes shed light on interconnected biogeochemical processes in an aquifer system.</title>
        <authorList>
            <person name="Anantharaman K."/>
            <person name="Brown C.T."/>
            <person name="Hug L.A."/>
            <person name="Sharon I."/>
            <person name="Castelle C.J."/>
            <person name="Probst A.J."/>
            <person name="Thomas B.C."/>
            <person name="Singh A."/>
            <person name="Wilkins M.J."/>
            <person name="Karaoz U."/>
            <person name="Brodie E.L."/>
            <person name="Williams K.H."/>
            <person name="Hubbard S.S."/>
            <person name="Banfield J.F."/>
        </authorList>
    </citation>
    <scope>NUCLEOTIDE SEQUENCE [LARGE SCALE GENOMIC DNA]</scope>
</reference>
<evidence type="ECO:0008006" key="3">
    <source>
        <dbReference type="Google" id="ProtNLM"/>
    </source>
</evidence>
<proteinExistence type="predicted"/>
<dbReference type="Pfam" id="PF04368">
    <property type="entry name" value="DUF507"/>
    <property type="match status" value="1"/>
</dbReference>
<organism evidence="1 2">
    <name type="scientific">Candidatus Schekmanbacteria bacterium GWA2_38_11</name>
    <dbReference type="NCBI Taxonomy" id="1817876"/>
    <lineage>
        <taxon>Bacteria</taxon>
        <taxon>Candidatus Schekmaniibacteriota</taxon>
    </lineage>
</organism>
<dbReference type="InterPro" id="IPR007463">
    <property type="entry name" value="DUF507"/>
</dbReference>
<accession>A0A1F7RC58</accession>
<name>A0A1F7RC58_9BACT</name>
<evidence type="ECO:0000313" key="2">
    <source>
        <dbReference type="Proteomes" id="UP000178526"/>
    </source>
</evidence>
<dbReference type="EMBL" id="MGDB01000127">
    <property type="protein sequence ID" value="OGL39122.1"/>
    <property type="molecule type" value="Genomic_DNA"/>
</dbReference>
<dbReference type="Proteomes" id="UP000178526">
    <property type="component" value="Unassembled WGS sequence"/>
</dbReference>